<dbReference type="Pfam" id="PF04082">
    <property type="entry name" value="Fungal_trans"/>
    <property type="match status" value="1"/>
</dbReference>
<dbReference type="GO" id="GO:0008270">
    <property type="term" value="F:zinc ion binding"/>
    <property type="evidence" value="ECO:0007669"/>
    <property type="project" value="InterPro"/>
</dbReference>
<evidence type="ECO:0000313" key="9">
    <source>
        <dbReference type="Proteomes" id="UP000019478"/>
    </source>
</evidence>
<dbReference type="AlphaFoldDB" id="W9XF83"/>
<dbReference type="RefSeq" id="XP_007736960.1">
    <property type="nucleotide sequence ID" value="XM_007738770.1"/>
</dbReference>
<evidence type="ECO:0000313" key="8">
    <source>
        <dbReference type="EMBL" id="EXJ79172.1"/>
    </source>
</evidence>
<feature type="compositionally biased region" description="Polar residues" evidence="6">
    <location>
        <begin position="14"/>
        <end position="28"/>
    </location>
</feature>
<evidence type="ECO:0000256" key="4">
    <source>
        <dbReference type="ARBA" id="ARBA00023163"/>
    </source>
</evidence>
<evidence type="ECO:0000256" key="3">
    <source>
        <dbReference type="ARBA" id="ARBA00023015"/>
    </source>
</evidence>
<dbReference type="GeneID" id="19172760"/>
<comment type="caution">
    <text evidence="8">The sequence shown here is derived from an EMBL/GenBank/DDBJ whole genome shotgun (WGS) entry which is preliminary data.</text>
</comment>
<keyword evidence="9" id="KW-1185">Reference proteome</keyword>
<sequence length="487" mass="54634">MQNHHESPRRPSFGSASSEQSRHNTSWSWARPSLNLHRRSSDSPVELDWSPPLSHLGAGAEQLPDLDLDLDDLSYPRMALQDDADHWTNLDPAFDPVPAFAAVSSLDVEGQGRPEDTPAGGRLKSNDTVPVFSFSQPASLIDHLITIFFAEIHGLLPIFERSRLESSLQLQLPGGTNDNDQDNRYHNLSFEAAFVLNGMLSLAARFSNSPFFTGQMARDRGEIFAQQARELYEKFALEKNKNNLTPNLTYLQGCILLAFYSMTSVPESFAWLLTGTCIRLAYDLELHRTDAEAMARQSLGLEPWTSAEDWASKEERRRAWWSVWELDSFVSTLSCRPYAIDQGQMHVFLPAPDTNWGSKTPIASAAFNPDISVMWKCLQACGGSVSNERAWFLVAKALMLQAHTMFRNPTASETAIDDLETALSCLRLVLPEAFDLDSGVTVTRFDQDNVSAVNWVIHTHILLQRFVLSRPSPRPPHCRLDWTGERG</sequence>
<dbReference type="PANTHER" id="PTHR47338:SF5">
    <property type="entry name" value="ZN(II)2CYS6 TRANSCRIPTION FACTOR (EUROFUNG)"/>
    <property type="match status" value="1"/>
</dbReference>
<feature type="domain" description="Xylanolytic transcriptional activator regulatory" evidence="7">
    <location>
        <begin position="270"/>
        <end position="356"/>
    </location>
</feature>
<dbReference type="GO" id="GO:0003677">
    <property type="term" value="F:DNA binding"/>
    <property type="evidence" value="ECO:0007669"/>
    <property type="project" value="InterPro"/>
</dbReference>
<dbReference type="CDD" id="cd12148">
    <property type="entry name" value="fungal_TF_MHR"/>
    <property type="match status" value="1"/>
</dbReference>
<organism evidence="8 9">
    <name type="scientific">Capronia epimyces CBS 606.96</name>
    <dbReference type="NCBI Taxonomy" id="1182542"/>
    <lineage>
        <taxon>Eukaryota</taxon>
        <taxon>Fungi</taxon>
        <taxon>Dikarya</taxon>
        <taxon>Ascomycota</taxon>
        <taxon>Pezizomycotina</taxon>
        <taxon>Eurotiomycetes</taxon>
        <taxon>Chaetothyriomycetidae</taxon>
        <taxon>Chaetothyriales</taxon>
        <taxon>Herpotrichiellaceae</taxon>
        <taxon>Capronia</taxon>
    </lineage>
</organism>
<name>W9XF83_9EURO</name>
<dbReference type="PANTHER" id="PTHR47338">
    <property type="entry name" value="ZN(II)2CYS6 TRANSCRIPTION FACTOR (EUROFUNG)-RELATED"/>
    <property type="match status" value="1"/>
</dbReference>
<dbReference type="InterPro" id="IPR050815">
    <property type="entry name" value="TF_fung"/>
</dbReference>
<accession>W9XF83</accession>
<evidence type="ECO:0000256" key="6">
    <source>
        <dbReference type="SAM" id="MobiDB-lite"/>
    </source>
</evidence>
<keyword evidence="3" id="KW-0805">Transcription regulation</keyword>
<feature type="region of interest" description="Disordered" evidence="6">
    <location>
        <begin position="1"/>
        <end position="49"/>
    </location>
</feature>
<protein>
    <recommendedName>
        <fullName evidence="7">Xylanolytic transcriptional activator regulatory domain-containing protein</fullName>
    </recommendedName>
</protein>
<dbReference type="Proteomes" id="UP000019478">
    <property type="component" value="Unassembled WGS sequence"/>
</dbReference>
<gene>
    <name evidence="8" type="ORF">A1O3_08673</name>
</gene>
<proteinExistence type="predicted"/>
<dbReference type="EMBL" id="AMGY01000008">
    <property type="protein sequence ID" value="EXJ79172.1"/>
    <property type="molecule type" value="Genomic_DNA"/>
</dbReference>
<evidence type="ECO:0000256" key="5">
    <source>
        <dbReference type="ARBA" id="ARBA00023242"/>
    </source>
</evidence>
<dbReference type="SMART" id="SM00906">
    <property type="entry name" value="Fungal_trans"/>
    <property type="match status" value="1"/>
</dbReference>
<comment type="subcellular location">
    <subcellularLocation>
        <location evidence="1">Nucleus</location>
    </subcellularLocation>
</comment>
<dbReference type="OrthoDB" id="3862662at2759"/>
<evidence type="ECO:0000256" key="2">
    <source>
        <dbReference type="ARBA" id="ARBA00022723"/>
    </source>
</evidence>
<dbReference type="GO" id="GO:0005634">
    <property type="term" value="C:nucleus"/>
    <property type="evidence" value="ECO:0007669"/>
    <property type="project" value="UniProtKB-SubCell"/>
</dbReference>
<reference evidence="8 9" key="1">
    <citation type="submission" date="2013-03" db="EMBL/GenBank/DDBJ databases">
        <title>The Genome Sequence of Capronia epimyces CBS 606.96.</title>
        <authorList>
            <consortium name="The Broad Institute Genomics Platform"/>
            <person name="Cuomo C."/>
            <person name="de Hoog S."/>
            <person name="Gorbushina A."/>
            <person name="Walker B."/>
            <person name="Young S.K."/>
            <person name="Zeng Q."/>
            <person name="Gargeya S."/>
            <person name="Fitzgerald M."/>
            <person name="Haas B."/>
            <person name="Abouelleil A."/>
            <person name="Allen A.W."/>
            <person name="Alvarado L."/>
            <person name="Arachchi H.M."/>
            <person name="Berlin A.M."/>
            <person name="Chapman S.B."/>
            <person name="Gainer-Dewar J."/>
            <person name="Goldberg J."/>
            <person name="Griggs A."/>
            <person name="Gujja S."/>
            <person name="Hansen M."/>
            <person name="Howarth C."/>
            <person name="Imamovic A."/>
            <person name="Ireland A."/>
            <person name="Larimer J."/>
            <person name="McCowan C."/>
            <person name="Murphy C."/>
            <person name="Pearson M."/>
            <person name="Poon T.W."/>
            <person name="Priest M."/>
            <person name="Roberts A."/>
            <person name="Saif S."/>
            <person name="Shea T."/>
            <person name="Sisk P."/>
            <person name="Sykes S."/>
            <person name="Wortman J."/>
            <person name="Nusbaum C."/>
            <person name="Birren B."/>
        </authorList>
    </citation>
    <scope>NUCLEOTIDE SEQUENCE [LARGE SCALE GENOMIC DNA]</scope>
    <source>
        <strain evidence="8 9">CBS 606.96</strain>
    </source>
</reference>
<dbReference type="InterPro" id="IPR007219">
    <property type="entry name" value="XnlR_reg_dom"/>
</dbReference>
<keyword evidence="4" id="KW-0804">Transcription</keyword>
<evidence type="ECO:0000259" key="7">
    <source>
        <dbReference type="SMART" id="SM00906"/>
    </source>
</evidence>
<dbReference type="STRING" id="1182542.W9XF83"/>
<dbReference type="GO" id="GO:0006351">
    <property type="term" value="P:DNA-templated transcription"/>
    <property type="evidence" value="ECO:0007669"/>
    <property type="project" value="InterPro"/>
</dbReference>
<keyword evidence="5" id="KW-0539">Nucleus</keyword>
<dbReference type="GO" id="GO:0000981">
    <property type="term" value="F:DNA-binding transcription factor activity, RNA polymerase II-specific"/>
    <property type="evidence" value="ECO:0007669"/>
    <property type="project" value="InterPro"/>
</dbReference>
<dbReference type="HOGENOM" id="CLU_011017_2_1_1"/>
<evidence type="ECO:0000256" key="1">
    <source>
        <dbReference type="ARBA" id="ARBA00004123"/>
    </source>
</evidence>
<keyword evidence="2" id="KW-0479">Metal-binding</keyword>